<organism evidence="2 3">
    <name type="scientific">Rubrimonas cliftonensis</name>
    <dbReference type="NCBI Taxonomy" id="89524"/>
    <lineage>
        <taxon>Bacteria</taxon>
        <taxon>Pseudomonadati</taxon>
        <taxon>Pseudomonadota</taxon>
        <taxon>Alphaproteobacteria</taxon>
        <taxon>Rhodobacterales</taxon>
        <taxon>Paracoccaceae</taxon>
        <taxon>Rubrimonas</taxon>
    </lineage>
</organism>
<dbReference type="Proteomes" id="UP000198703">
    <property type="component" value="Unassembled WGS sequence"/>
</dbReference>
<keyword evidence="3" id="KW-1185">Reference proteome</keyword>
<gene>
    <name evidence="2" type="ORF">SAMN05444370_1385</name>
</gene>
<evidence type="ECO:0000313" key="3">
    <source>
        <dbReference type="Proteomes" id="UP000198703"/>
    </source>
</evidence>
<dbReference type="EMBL" id="FNQM01000038">
    <property type="protein sequence ID" value="SEB04699.1"/>
    <property type="molecule type" value="Genomic_DNA"/>
</dbReference>
<sequence length="205" mass="23577">MTGIASEYSLLFPSFTPGMVMLAPDRDTSARHYLSHHLAPGRPLRFSNGFADQLETGMQERLDDMLFDGKTFGVRDRVRELIEPFAIEGLQFHPMIFDAANGGRHDDYWYANLHLERPWLDRNASELMPGRSSDPSARRVFVLRYRLDETALAATPRESRLIFRLEGVRNANFFVHTELVARLRSARVTGFRAFPVLEFREGMQN</sequence>
<evidence type="ECO:0000313" key="2">
    <source>
        <dbReference type="EMBL" id="SEB04699.1"/>
    </source>
</evidence>
<reference evidence="2 3" key="1">
    <citation type="submission" date="2016-10" db="EMBL/GenBank/DDBJ databases">
        <authorList>
            <person name="de Groot N.N."/>
        </authorList>
    </citation>
    <scope>NUCLEOTIDE SEQUENCE [LARGE SCALE GENOMIC DNA]</scope>
    <source>
        <strain evidence="2 3">DSM 15345</strain>
    </source>
</reference>
<name>A0A1H4G523_9RHOB</name>
<dbReference type="RefSeq" id="WP_093256660.1">
    <property type="nucleotide sequence ID" value="NZ_FNQM01000038.1"/>
</dbReference>
<evidence type="ECO:0000259" key="1">
    <source>
        <dbReference type="Pfam" id="PF07791"/>
    </source>
</evidence>
<dbReference type="OrthoDB" id="5880742at2"/>
<dbReference type="InterPro" id="IPR012433">
    <property type="entry name" value="Imm11"/>
</dbReference>
<dbReference type="AlphaFoldDB" id="A0A1H4G523"/>
<dbReference type="STRING" id="89524.SAMN05444370_1385"/>
<accession>A0A1H4G523</accession>
<dbReference type="Pfam" id="PF07791">
    <property type="entry name" value="Imm11"/>
    <property type="match status" value="1"/>
</dbReference>
<feature type="domain" description="Immunity MXAN-0049 protein" evidence="1">
    <location>
        <begin position="45"/>
        <end position="192"/>
    </location>
</feature>
<proteinExistence type="predicted"/>
<protein>
    <recommendedName>
        <fullName evidence="1">Immunity MXAN-0049 protein domain-containing protein</fullName>
    </recommendedName>
</protein>